<dbReference type="Pfam" id="PF02230">
    <property type="entry name" value="Abhydrolase_2"/>
    <property type="match status" value="1"/>
</dbReference>
<dbReference type="PANTHER" id="PTHR10655">
    <property type="entry name" value="LYSOPHOSPHOLIPASE-RELATED"/>
    <property type="match status" value="1"/>
</dbReference>
<sequence length="199" mass="20294">MSGAGLVLLHGRGSSARDIMALVPLLGAGGLKLAAPEAPGQSWWPTSFLAPMARMEAPLAAGLATVERAVEGLGLPRDRVAVLGFSQGACLALEYAARQGAGLGAVIGLSGGLVGTGDAPGEIHGHREKRMDYDTDLTGLRALVTCHEADPHIPLVRARISAEVLAGLGAEARFIAHPGPGHQPMPDGLAAAREILATL</sequence>
<dbReference type="InterPro" id="IPR029058">
    <property type="entry name" value="AB_hydrolase_fold"/>
</dbReference>
<dbReference type="PANTHER" id="PTHR10655:SF17">
    <property type="entry name" value="LYSOPHOSPHOLIPASE-LIKE PROTEIN 1"/>
    <property type="match status" value="1"/>
</dbReference>
<gene>
    <name evidence="4" type="ORF">P8627_12275</name>
</gene>
<name>A0ABY8LBZ9_9RHOB</name>
<evidence type="ECO:0000259" key="3">
    <source>
        <dbReference type="Pfam" id="PF02230"/>
    </source>
</evidence>
<protein>
    <submittedName>
        <fullName evidence="4">Phospholipase</fullName>
    </submittedName>
</protein>
<dbReference type="Gene3D" id="3.40.50.1820">
    <property type="entry name" value="alpha/beta hydrolase"/>
    <property type="match status" value="1"/>
</dbReference>
<dbReference type="InterPro" id="IPR050565">
    <property type="entry name" value="LYPA1-2/EST-like"/>
</dbReference>
<evidence type="ECO:0000313" key="5">
    <source>
        <dbReference type="Proteomes" id="UP001243420"/>
    </source>
</evidence>
<dbReference type="EMBL" id="CP122537">
    <property type="protein sequence ID" value="WGH77805.1"/>
    <property type="molecule type" value="Genomic_DNA"/>
</dbReference>
<comment type="similarity">
    <text evidence="1">Belongs to the AB hydrolase superfamily. AB hydrolase 2 family.</text>
</comment>
<dbReference type="InterPro" id="IPR003140">
    <property type="entry name" value="PLipase/COase/thioEstase"/>
</dbReference>
<keyword evidence="2" id="KW-0378">Hydrolase</keyword>
<feature type="domain" description="Phospholipase/carboxylesterase/thioesterase" evidence="3">
    <location>
        <begin position="73"/>
        <end position="198"/>
    </location>
</feature>
<evidence type="ECO:0000256" key="2">
    <source>
        <dbReference type="ARBA" id="ARBA00022801"/>
    </source>
</evidence>
<evidence type="ECO:0000313" key="4">
    <source>
        <dbReference type="EMBL" id="WGH77805.1"/>
    </source>
</evidence>
<dbReference type="Proteomes" id="UP001243420">
    <property type="component" value="Chromosome"/>
</dbReference>
<dbReference type="RefSeq" id="WP_279964415.1">
    <property type="nucleotide sequence ID" value="NZ_CP122537.1"/>
</dbReference>
<proteinExistence type="inferred from homology"/>
<keyword evidence="5" id="KW-1185">Reference proteome</keyword>
<organism evidence="4 5">
    <name type="scientific">Jannaschia ovalis</name>
    <dbReference type="NCBI Taxonomy" id="3038773"/>
    <lineage>
        <taxon>Bacteria</taxon>
        <taxon>Pseudomonadati</taxon>
        <taxon>Pseudomonadota</taxon>
        <taxon>Alphaproteobacteria</taxon>
        <taxon>Rhodobacterales</taxon>
        <taxon>Roseobacteraceae</taxon>
        <taxon>Jannaschia</taxon>
    </lineage>
</organism>
<reference evidence="4 5" key="1">
    <citation type="submission" date="2023-04" db="EMBL/GenBank/DDBJ databases">
        <title>Jannaschia ovalis sp. nov., a marine bacterium isolated from sea tidal flat.</title>
        <authorList>
            <person name="Kwon D.Y."/>
            <person name="Kim J.-J."/>
        </authorList>
    </citation>
    <scope>NUCLEOTIDE SEQUENCE [LARGE SCALE GENOMIC DNA]</scope>
    <source>
        <strain evidence="4 5">GRR-S6-38</strain>
    </source>
</reference>
<dbReference type="SUPFAM" id="SSF53474">
    <property type="entry name" value="alpha/beta-Hydrolases"/>
    <property type="match status" value="1"/>
</dbReference>
<accession>A0ABY8LBZ9</accession>
<evidence type="ECO:0000256" key="1">
    <source>
        <dbReference type="ARBA" id="ARBA00006499"/>
    </source>
</evidence>